<dbReference type="PANTHER" id="PTHR43209:SF1">
    <property type="entry name" value="TRNA SULFURTRANSFERASE"/>
    <property type="match status" value="1"/>
</dbReference>
<accession>A0A3E1K609</accession>
<evidence type="ECO:0000259" key="11">
    <source>
        <dbReference type="PROSITE" id="PS50206"/>
    </source>
</evidence>
<keyword evidence="9" id="KW-0676">Redox-active center</keyword>
<dbReference type="Gene3D" id="3.30.2130.30">
    <property type="match status" value="1"/>
</dbReference>
<evidence type="ECO:0000256" key="1">
    <source>
        <dbReference type="ARBA" id="ARBA00022490"/>
    </source>
</evidence>
<keyword evidence="3 10" id="KW-0808">Transferase</keyword>
<keyword evidence="2 10" id="KW-0820">tRNA-binding</keyword>
<dbReference type="GO" id="GO:0002937">
    <property type="term" value="P:tRNA 4-thiouridine biosynthesis"/>
    <property type="evidence" value="ECO:0007669"/>
    <property type="project" value="TreeGrafter"/>
</dbReference>
<comment type="catalytic activity">
    <reaction evidence="10">
        <text>[ThiS sulfur-carrier protein]-C-terminal Gly-Gly-AMP + S-sulfanyl-L-cysteinyl-[cysteine desulfurase] + AH2 = [ThiS sulfur-carrier protein]-C-terminal-Gly-aminoethanethioate + L-cysteinyl-[cysteine desulfurase] + A + AMP + 2 H(+)</text>
        <dbReference type="Rhea" id="RHEA:43340"/>
        <dbReference type="Rhea" id="RHEA-COMP:12157"/>
        <dbReference type="Rhea" id="RHEA-COMP:12158"/>
        <dbReference type="Rhea" id="RHEA-COMP:12910"/>
        <dbReference type="Rhea" id="RHEA-COMP:19908"/>
        <dbReference type="ChEBI" id="CHEBI:13193"/>
        <dbReference type="ChEBI" id="CHEBI:15378"/>
        <dbReference type="ChEBI" id="CHEBI:17499"/>
        <dbReference type="ChEBI" id="CHEBI:29950"/>
        <dbReference type="ChEBI" id="CHEBI:61963"/>
        <dbReference type="ChEBI" id="CHEBI:90618"/>
        <dbReference type="ChEBI" id="CHEBI:232372"/>
        <dbReference type="ChEBI" id="CHEBI:456215"/>
    </reaction>
</comment>
<keyword evidence="6 10" id="KW-0694">RNA-binding</keyword>
<comment type="caution">
    <text evidence="10">Lacks conserved residue(s) required for the propagation of feature annotation.</text>
</comment>
<dbReference type="PROSITE" id="PS50206">
    <property type="entry name" value="RHODANESE_3"/>
    <property type="match status" value="1"/>
</dbReference>
<comment type="similarity">
    <text evidence="10">Belongs to the ThiI family.</text>
</comment>
<keyword evidence="1 10" id="KW-0963">Cytoplasm</keyword>
<dbReference type="GO" id="GO:0009229">
    <property type="term" value="P:thiamine diphosphate biosynthetic process"/>
    <property type="evidence" value="ECO:0007669"/>
    <property type="project" value="UniProtKB-UniRule"/>
</dbReference>
<evidence type="ECO:0000313" key="14">
    <source>
        <dbReference type="Proteomes" id="UP000260351"/>
    </source>
</evidence>
<evidence type="ECO:0000256" key="10">
    <source>
        <dbReference type="HAMAP-Rule" id="MF_00021"/>
    </source>
</evidence>
<organism evidence="13 14">
    <name type="scientific">Wenzhouxiangella sediminis</name>
    <dbReference type="NCBI Taxonomy" id="1792836"/>
    <lineage>
        <taxon>Bacteria</taxon>
        <taxon>Pseudomonadati</taxon>
        <taxon>Pseudomonadota</taxon>
        <taxon>Gammaproteobacteria</taxon>
        <taxon>Chromatiales</taxon>
        <taxon>Wenzhouxiangellaceae</taxon>
        <taxon>Wenzhouxiangella</taxon>
    </lineage>
</organism>
<dbReference type="PANTHER" id="PTHR43209">
    <property type="entry name" value="TRNA SULFURTRANSFERASE"/>
    <property type="match status" value="1"/>
</dbReference>
<keyword evidence="5 10" id="KW-0067">ATP-binding</keyword>
<dbReference type="InterPro" id="IPR003720">
    <property type="entry name" value="tRNA_STrfase"/>
</dbReference>
<dbReference type="InterPro" id="IPR020536">
    <property type="entry name" value="ThiI_AANH"/>
</dbReference>
<dbReference type="Proteomes" id="UP000260351">
    <property type="component" value="Unassembled WGS sequence"/>
</dbReference>
<dbReference type="GO" id="GO:0005524">
    <property type="term" value="F:ATP binding"/>
    <property type="evidence" value="ECO:0007669"/>
    <property type="project" value="UniProtKB-UniRule"/>
</dbReference>
<evidence type="ECO:0000256" key="9">
    <source>
        <dbReference type="ARBA" id="ARBA00023284"/>
    </source>
</evidence>
<dbReference type="Gene3D" id="3.40.50.620">
    <property type="entry name" value="HUPs"/>
    <property type="match status" value="1"/>
</dbReference>
<name>A0A3E1K609_9GAMM</name>
<feature type="binding site" evidence="10">
    <location>
        <position position="300"/>
    </location>
    <ligand>
        <name>ATP</name>
        <dbReference type="ChEBI" id="CHEBI:30616"/>
    </ligand>
</feature>
<dbReference type="InterPro" id="IPR001763">
    <property type="entry name" value="Rhodanese-like_dom"/>
</dbReference>
<dbReference type="SUPFAM" id="SSF52821">
    <property type="entry name" value="Rhodanese/Cell cycle control phosphatase"/>
    <property type="match status" value="1"/>
</dbReference>
<comment type="caution">
    <text evidence="13">The sequence shown here is derived from an EMBL/GenBank/DDBJ whole genome shotgun (WGS) entry which is preliminary data.</text>
</comment>
<dbReference type="AlphaFoldDB" id="A0A3E1K609"/>
<dbReference type="UniPathway" id="UPA00060"/>
<reference evidence="13 14" key="1">
    <citation type="submission" date="2018-08" db="EMBL/GenBank/DDBJ databases">
        <title>Wenzhouxiangella salilacus sp. nov., a novel bacterium isolated from a saline lake in Xinjiang Province, China.</title>
        <authorList>
            <person name="Han S."/>
        </authorList>
    </citation>
    <scope>NUCLEOTIDE SEQUENCE [LARGE SCALE GENOMIC DNA]</scope>
    <source>
        <strain evidence="13 14">XDB06</strain>
    </source>
</reference>
<comment type="function">
    <text evidence="10">Catalyzes the ATP-dependent transfer of a sulfur to tRNA to produce 4-thiouridine in position 8 of tRNAs, which functions as a near-UV photosensor. Also catalyzes the transfer of sulfur to the sulfur carrier protein ThiS, forming ThiS-thiocarboxylate. This is a step in the synthesis of thiazole, in the thiamine biosynthesis pathway. The sulfur is donated as persulfide by IscS.</text>
</comment>
<evidence type="ECO:0000256" key="2">
    <source>
        <dbReference type="ARBA" id="ARBA00022555"/>
    </source>
</evidence>
<evidence type="ECO:0000256" key="3">
    <source>
        <dbReference type="ARBA" id="ARBA00022679"/>
    </source>
</evidence>
<feature type="domain" description="Rhodanese" evidence="11">
    <location>
        <begin position="404"/>
        <end position="491"/>
    </location>
</feature>
<keyword evidence="7 10" id="KW-0784">Thiamine biosynthesis</keyword>
<dbReference type="EMBL" id="QUZK01000047">
    <property type="protein sequence ID" value="RFF29380.1"/>
    <property type="molecule type" value="Genomic_DNA"/>
</dbReference>
<dbReference type="InterPro" id="IPR050102">
    <property type="entry name" value="tRNA_sulfurtransferase_ThiI"/>
</dbReference>
<dbReference type="HAMAP" id="MF_00021">
    <property type="entry name" value="ThiI"/>
    <property type="match status" value="1"/>
</dbReference>
<feature type="domain" description="THUMP" evidence="12">
    <location>
        <begin position="65"/>
        <end position="169"/>
    </location>
</feature>
<sequence length="495" mass="54091">MSTRPELQPLLSLTLSGEISTKSSHTRRRFQRRLRSNLKAALEREGFESRIADSRDRIDIHGVPASTAPVLARVFGVQSVRAAHALEWESLDDIVEAGTALFAGEVKNRRFAVRPRRVGNGLARELSAGVARRLGAALVEAGGRVDLDDPEVAVHVEIRRDDAVLFGNPLPGPGGLPLGTEGRALTLISGGFDSAVAAWQLLLRGLDMDFVLFDLAGPEQVAGVQRVLTELERRWLAGSRARLFVVDFRPVVAELRANTRGDYWQVMIKRLMLRAADRLARRSKAGALVTGEALGQVSSQTLANLGAIGARTELPILRPLVGLNKEAILERAREIGTFEASSGNAEFCALDGGRPVTGARAAALDRLEERIDSDLIDRLVDEAEVIQREQFATPRRDEASLDHVPDGVAVIDLRDEQAHGRWAWPDSVQLDFDRACRFAGSLPKDREYLLVCEFGLKSAWLAEAMQREGFRAWSFRGGIRGMQKLAPSGASPGSP</sequence>
<evidence type="ECO:0000256" key="5">
    <source>
        <dbReference type="ARBA" id="ARBA00022840"/>
    </source>
</evidence>
<comment type="catalytic activity">
    <reaction evidence="10">
        <text>[ThiI sulfur-carrier protein]-S-sulfanyl-L-cysteine + a uridine in tRNA + 2 reduced [2Fe-2S]-[ferredoxin] + ATP + H(+) = [ThiI sulfur-carrier protein]-L-cysteine + a 4-thiouridine in tRNA + 2 oxidized [2Fe-2S]-[ferredoxin] + AMP + diphosphate</text>
        <dbReference type="Rhea" id="RHEA:24176"/>
        <dbReference type="Rhea" id="RHEA-COMP:10000"/>
        <dbReference type="Rhea" id="RHEA-COMP:10001"/>
        <dbReference type="Rhea" id="RHEA-COMP:13337"/>
        <dbReference type="Rhea" id="RHEA-COMP:13338"/>
        <dbReference type="Rhea" id="RHEA-COMP:13339"/>
        <dbReference type="Rhea" id="RHEA-COMP:13340"/>
        <dbReference type="ChEBI" id="CHEBI:15378"/>
        <dbReference type="ChEBI" id="CHEBI:29950"/>
        <dbReference type="ChEBI" id="CHEBI:30616"/>
        <dbReference type="ChEBI" id="CHEBI:33019"/>
        <dbReference type="ChEBI" id="CHEBI:33737"/>
        <dbReference type="ChEBI" id="CHEBI:33738"/>
        <dbReference type="ChEBI" id="CHEBI:61963"/>
        <dbReference type="ChEBI" id="CHEBI:65315"/>
        <dbReference type="ChEBI" id="CHEBI:136798"/>
        <dbReference type="ChEBI" id="CHEBI:456215"/>
        <dbReference type="EC" id="2.8.1.4"/>
    </reaction>
</comment>
<dbReference type="SUPFAM" id="SSF143437">
    <property type="entry name" value="THUMP domain-like"/>
    <property type="match status" value="1"/>
</dbReference>
<dbReference type="Gene3D" id="3.40.250.10">
    <property type="entry name" value="Rhodanese-like domain"/>
    <property type="match status" value="1"/>
</dbReference>
<feature type="active site" description="Cysteine persulfide intermediate" evidence="10">
    <location>
        <position position="452"/>
    </location>
</feature>
<evidence type="ECO:0000256" key="6">
    <source>
        <dbReference type="ARBA" id="ARBA00022884"/>
    </source>
</evidence>
<keyword evidence="8" id="KW-1015">Disulfide bond</keyword>
<comment type="subcellular location">
    <subcellularLocation>
        <location evidence="10">Cytoplasm</location>
    </subcellularLocation>
</comment>
<evidence type="ECO:0000256" key="4">
    <source>
        <dbReference type="ARBA" id="ARBA00022741"/>
    </source>
</evidence>
<dbReference type="InterPro" id="IPR054173">
    <property type="entry name" value="ThiI_fer"/>
</dbReference>
<dbReference type="Pfam" id="PF22025">
    <property type="entry name" value="ThiI_fer"/>
    <property type="match status" value="1"/>
</dbReference>
<protein>
    <recommendedName>
        <fullName evidence="10">tRNA sulfurtransferase</fullName>
        <ecNumber evidence="10">2.8.1.4</ecNumber>
    </recommendedName>
    <alternativeName>
        <fullName evidence="10">Sulfur carrier protein ThiS sulfurtransferase</fullName>
    </alternativeName>
    <alternativeName>
        <fullName evidence="10">Thiamine biosynthesis protein ThiI</fullName>
    </alternativeName>
    <alternativeName>
        <fullName evidence="10">tRNA 4-thiouridine synthase</fullName>
    </alternativeName>
</protein>
<keyword evidence="4 10" id="KW-0547">Nucleotide-binding</keyword>
<dbReference type="Pfam" id="PF02926">
    <property type="entry name" value="THUMP"/>
    <property type="match status" value="1"/>
</dbReference>
<dbReference type="GO" id="GO:0140741">
    <property type="term" value="F:tRNA-uracil-4 sulfurtransferase activity"/>
    <property type="evidence" value="ECO:0007669"/>
    <property type="project" value="UniProtKB-EC"/>
</dbReference>
<dbReference type="GO" id="GO:0005829">
    <property type="term" value="C:cytosol"/>
    <property type="evidence" value="ECO:0007669"/>
    <property type="project" value="TreeGrafter"/>
</dbReference>
<dbReference type="Pfam" id="PF02568">
    <property type="entry name" value="ThiI"/>
    <property type="match status" value="1"/>
</dbReference>
<dbReference type="EC" id="2.8.1.4" evidence="10"/>
<proteinExistence type="inferred from homology"/>
<dbReference type="InterPro" id="IPR036873">
    <property type="entry name" value="Rhodanese-like_dom_sf"/>
</dbReference>
<evidence type="ECO:0000256" key="7">
    <source>
        <dbReference type="ARBA" id="ARBA00022977"/>
    </source>
</evidence>
<feature type="binding site" evidence="10">
    <location>
        <position position="269"/>
    </location>
    <ligand>
        <name>ATP</name>
        <dbReference type="ChEBI" id="CHEBI:30616"/>
    </ligand>
</feature>
<gene>
    <name evidence="10" type="primary">thiI</name>
    <name evidence="13" type="ORF">DZC52_13105</name>
</gene>
<feature type="binding site" evidence="10">
    <location>
        <position position="291"/>
    </location>
    <ligand>
        <name>ATP</name>
        <dbReference type="ChEBI" id="CHEBI:30616"/>
    </ligand>
</feature>
<dbReference type="InterPro" id="IPR014729">
    <property type="entry name" value="Rossmann-like_a/b/a_fold"/>
</dbReference>
<dbReference type="OrthoDB" id="9773948at2"/>
<dbReference type="SUPFAM" id="SSF52402">
    <property type="entry name" value="Adenine nucleotide alpha hydrolases-like"/>
    <property type="match status" value="1"/>
</dbReference>
<dbReference type="PROSITE" id="PS51165">
    <property type="entry name" value="THUMP"/>
    <property type="match status" value="1"/>
</dbReference>
<keyword evidence="14" id="KW-1185">Reference proteome</keyword>
<comment type="pathway">
    <text evidence="10">Cofactor biosynthesis; thiamine diphosphate biosynthesis.</text>
</comment>
<dbReference type="InterPro" id="IPR004114">
    <property type="entry name" value="THUMP_dom"/>
</dbReference>
<evidence type="ECO:0000313" key="13">
    <source>
        <dbReference type="EMBL" id="RFF29380.1"/>
    </source>
</evidence>
<dbReference type="SMART" id="SM00981">
    <property type="entry name" value="THUMP"/>
    <property type="match status" value="1"/>
</dbReference>
<dbReference type="RefSeq" id="WP_116651603.1">
    <property type="nucleotide sequence ID" value="NZ_QUZK01000047.1"/>
</dbReference>
<evidence type="ECO:0000259" key="12">
    <source>
        <dbReference type="PROSITE" id="PS51165"/>
    </source>
</evidence>
<dbReference type="GO" id="GO:0000049">
    <property type="term" value="F:tRNA binding"/>
    <property type="evidence" value="ECO:0007669"/>
    <property type="project" value="UniProtKB-UniRule"/>
</dbReference>
<evidence type="ECO:0000256" key="8">
    <source>
        <dbReference type="ARBA" id="ARBA00023157"/>
    </source>
</evidence>
<dbReference type="GO" id="GO:0009228">
    <property type="term" value="P:thiamine biosynthetic process"/>
    <property type="evidence" value="ECO:0007669"/>
    <property type="project" value="UniProtKB-KW"/>
</dbReference>
<dbReference type="GO" id="GO:0004810">
    <property type="term" value="F:CCA tRNA nucleotidyltransferase activity"/>
    <property type="evidence" value="ECO:0007669"/>
    <property type="project" value="InterPro"/>
</dbReference>
<feature type="binding site" evidence="10">
    <location>
        <begin position="187"/>
        <end position="188"/>
    </location>
    <ligand>
        <name>ATP</name>
        <dbReference type="ChEBI" id="CHEBI:30616"/>
    </ligand>
</feature>
<dbReference type="GO" id="GO:0052837">
    <property type="term" value="P:thiazole biosynthetic process"/>
    <property type="evidence" value="ECO:0007669"/>
    <property type="project" value="TreeGrafter"/>
</dbReference>